<dbReference type="Gene3D" id="3.90.1150.10">
    <property type="entry name" value="Aspartate Aminotransferase, domain 1"/>
    <property type="match status" value="1"/>
</dbReference>
<keyword evidence="9" id="KW-0443">Lipid metabolism</keyword>
<evidence type="ECO:0000256" key="8">
    <source>
        <dbReference type="ARBA" id="ARBA00022919"/>
    </source>
</evidence>
<protein>
    <recommendedName>
        <fullName evidence="5">serine C-palmitoyltransferase</fullName>
        <ecNumber evidence="5">2.3.1.50</ecNumber>
    </recommendedName>
</protein>
<organism evidence="12 13">
    <name type="scientific">Vairimorpha necatrix</name>
    <dbReference type="NCBI Taxonomy" id="6039"/>
    <lineage>
        <taxon>Eukaryota</taxon>
        <taxon>Fungi</taxon>
        <taxon>Fungi incertae sedis</taxon>
        <taxon>Microsporidia</taxon>
        <taxon>Nosematidae</taxon>
        <taxon>Vairimorpha</taxon>
    </lineage>
</organism>
<dbReference type="Pfam" id="PF00155">
    <property type="entry name" value="Aminotran_1_2"/>
    <property type="match status" value="1"/>
</dbReference>
<evidence type="ECO:0000259" key="11">
    <source>
        <dbReference type="Pfam" id="PF00155"/>
    </source>
</evidence>
<comment type="cofactor">
    <cofactor evidence="1">
        <name>pyridoxal 5'-phosphate</name>
        <dbReference type="ChEBI" id="CHEBI:597326"/>
    </cofactor>
</comment>
<dbReference type="Proteomes" id="UP001334084">
    <property type="component" value="Chromosome 3"/>
</dbReference>
<dbReference type="InterPro" id="IPR015422">
    <property type="entry name" value="PyrdxlP-dep_Trfase_small"/>
</dbReference>
<evidence type="ECO:0000256" key="1">
    <source>
        <dbReference type="ARBA" id="ARBA00001933"/>
    </source>
</evidence>
<evidence type="ECO:0000313" key="13">
    <source>
        <dbReference type="Proteomes" id="UP001334084"/>
    </source>
</evidence>
<dbReference type="GeneID" id="90540709"/>
<evidence type="ECO:0000256" key="2">
    <source>
        <dbReference type="ARBA" id="ARBA00004760"/>
    </source>
</evidence>
<dbReference type="KEGG" id="vnx:VNE69_03113"/>
<dbReference type="GO" id="GO:0030170">
    <property type="term" value="F:pyridoxal phosphate binding"/>
    <property type="evidence" value="ECO:0007669"/>
    <property type="project" value="InterPro"/>
</dbReference>
<keyword evidence="10" id="KW-0012">Acyltransferase</keyword>
<dbReference type="InterPro" id="IPR015421">
    <property type="entry name" value="PyrdxlP-dep_Trfase_major"/>
</dbReference>
<dbReference type="SUPFAM" id="SSF53383">
    <property type="entry name" value="PLP-dependent transferases"/>
    <property type="match status" value="1"/>
</dbReference>
<dbReference type="EC" id="2.3.1.50" evidence="5"/>
<accession>A0AAX4JA89</accession>
<comment type="pathway">
    <text evidence="3">Sphingolipid metabolism.</text>
</comment>
<reference evidence="12" key="1">
    <citation type="journal article" date="2024" name="BMC Genomics">
        <title>Functional annotation of a divergent genome using sequence and structure-based similarity.</title>
        <authorList>
            <person name="Svedberg D."/>
            <person name="Winiger R.R."/>
            <person name="Berg A."/>
            <person name="Sharma H."/>
            <person name="Tellgren-Roth C."/>
            <person name="Debrunner-Vossbrinck B.A."/>
            <person name="Vossbrinck C.R."/>
            <person name="Barandun J."/>
        </authorList>
    </citation>
    <scope>NUCLEOTIDE SEQUENCE</scope>
    <source>
        <strain evidence="12">Illinois isolate</strain>
    </source>
</reference>
<name>A0AAX4JA89_9MICR</name>
<keyword evidence="13" id="KW-1185">Reference proteome</keyword>
<dbReference type="Gene3D" id="3.40.640.10">
    <property type="entry name" value="Type I PLP-dependent aspartate aminotransferase-like (Major domain)"/>
    <property type="match status" value="1"/>
</dbReference>
<dbReference type="GO" id="GO:0046512">
    <property type="term" value="P:sphingosine biosynthetic process"/>
    <property type="evidence" value="ECO:0007669"/>
    <property type="project" value="TreeGrafter"/>
</dbReference>
<dbReference type="GO" id="GO:0046513">
    <property type="term" value="P:ceramide biosynthetic process"/>
    <property type="evidence" value="ECO:0007669"/>
    <property type="project" value="TreeGrafter"/>
</dbReference>
<dbReference type="PANTHER" id="PTHR13693:SF2">
    <property type="entry name" value="SERINE PALMITOYLTRANSFERASE 1"/>
    <property type="match status" value="1"/>
</dbReference>
<comment type="similarity">
    <text evidence="4">Belongs to the class-II pyridoxal-phosphate-dependent aminotransferase family.</text>
</comment>
<evidence type="ECO:0000256" key="4">
    <source>
        <dbReference type="ARBA" id="ARBA00008392"/>
    </source>
</evidence>
<dbReference type="GO" id="GO:0005783">
    <property type="term" value="C:endoplasmic reticulum"/>
    <property type="evidence" value="ECO:0007669"/>
    <property type="project" value="TreeGrafter"/>
</dbReference>
<gene>
    <name evidence="12" type="ORF">VNE69_03113</name>
</gene>
<comment type="pathway">
    <text evidence="2">Lipid metabolism; sphingolipid metabolism.</text>
</comment>
<dbReference type="InterPro" id="IPR004839">
    <property type="entry name" value="Aminotransferase_I/II_large"/>
</dbReference>
<evidence type="ECO:0000313" key="12">
    <source>
        <dbReference type="EMBL" id="WUR02892.1"/>
    </source>
</evidence>
<dbReference type="GO" id="GO:0004758">
    <property type="term" value="F:serine C-palmitoyltransferase activity"/>
    <property type="evidence" value="ECO:0007669"/>
    <property type="project" value="TreeGrafter"/>
</dbReference>
<evidence type="ECO:0000256" key="7">
    <source>
        <dbReference type="ARBA" id="ARBA00022898"/>
    </source>
</evidence>
<evidence type="ECO:0000256" key="6">
    <source>
        <dbReference type="ARBA" id="ARBA00022679"/>
    </source>
</evidence>
<dbReference type="AlphaFoldDB" id="A0AAX4JA89"/>
<proteinExistence type="inferred from homology"/>
<evidence type="ECO:0000256" key="3">
    <source>
        <dbReference type="ARBA" id="ARBA00004991"/>
    </source>
</evidence>
<evidence type="ECO:0000256" key="9">
    <source>
        <dbReference type="ARBA" id="ARBA00023098"/>
    </source>
</evidence>
<dbReference type="GO" id="GO:0016020">
    <property type="term" value="C:membrane"/>
    <property type="evidence" value="ECO:0007669"/>
    <property type="project" value="GOC"/>
</dbReference>
<evidence type="ECO:0000256" key="5">
    <source>
        <dbReference type="ARBA" id="ARBA00013220"/>
    </source>
</evidence>
<sequence length="419" mass="48402">MIIEIFLKRVFGDPVETTKFILELFLIYVIIRFRHKVKKPTIELPEKIRMKLIKDFKPSELLENPPGDFLVEKKYSKKFLNLASYDCFQIGNLLKDESKEIINSYGIGTCGPPTFYGTLDCHLSLQDKISEILGTGDSLLYSNSYTCVHSVISCFSTKSDYIFYPKNANEAIIRGINLSKSKCYEFDNLETLENLLKLYFNKKVNNFVIIEGLSKNEGEIINLKKILEFKEKYNFKIILDESLSIPFLDMRGVCGYFNVPSKLIEIRIGSFSYGFSSCGGFFTGDKLLTDYQRLNSSSYVFSASLPGVLSNFNRLVFDMKFDYLRIRRKIKIFHKNFKSEKYEIISNIKSPIILIRLKSEKSKKANLSIFHKIIEDLHGQNIYVGLNLNPMPTLMIGIKLEQKNVKKLAIKILEICEKY</sequence>
<dbReference type="InterPro" id="IPR015424">
    <property type="entry name" value="PyrdxlP-dep_Trfase"/>
</dbReference>
<dbReference type="RefSeq" id="XP_065329037.1">
    <property type="nucleotide sequence ID" value="XM_065472965.1"/>
</dbReference>
<keyword evidence="8" id="KW-0746">Sphingolipid metabolism</keyword>
<dbReference type="PANTHER" id="PTHR13693">
    <property type="entry name" value="CLASS II AMINOTRANSFERASE/8-AMINO-7-OXONONANOATE SYNTHASE"/>
    <property type="match status" value="1"/>
</dbReference>
<evidence type="ECO:0000256" key="10">
    <source>
        <dbReference type="ARBA" id="ARBA00023315"/>
    </source>
</evidence>
<keyword evidence="6" id="KW-0808">Transferase</keyword>
<dbReference type="InterPro" id="IPR050087">
    <property type="entry name" value="AON_synthase_class-II"/>
</dbReference>
<keyword evidence="7" id="KW-0663">Pyridoxal phosphate</keyword>
<dbReference type="EMBL" id="CP142728">
    <property type="protein sequence ID" value="WUR02892.1"/>
    <property type="molecule type" value="Genomic_DNA"/>
</dbReference>
<feature type="domain" description="Aminotransferase class I/classII large" evidence="11">
    <location>
        <begin position="79"/>
        <end position="376"/>
    </location>
</feature>